<dbReference type="Pfam" id="PF00867">
    <property type="entry name" value="XPG_I"/>
    <property type="match status" value="1"/>
</dbReference>
<keyword evidence="9" id="KW-0479">Metal-binding</keyword>
<dbReference type="InterPro" id="IPR029060">
    <property type="entry name" value="PIN-like_dom_sf"/>
</dbReference>
<evidence type="ECO:0000313" key="13">
    <source>
        <dbReference type="EMBL" id="KAK1938472.1"/>
    </source>
</evidence>
<dbReference type="InterPro" id="IPR006086">
    <property type="entry name" value="XPG-I_dom"/>
</dbReference>
<evidence type="ECO:0000256" key="1">
    <source>
        <dbReference type="ARBA" id="ARBA00004123"/>
    </source>
</evidence>
<evidence type="ECO:0000256" key="10">
    <source>
        <dbReference type="SAM" id="MobiDB-lite"/>
    </source>
</evidence>
<dbReference type="Pfam" id="PF00752">
    <property type="entry name" value="XPG_N"/>
    <property type="match status" value="1"/>
</dbReference>
<evidence type="ECO:0000256" key="3">
    <source>
        <dbReference type="ARBA" id="ARBA00022722"/>
    </source>
</evidence>
<dbReference type="Gene3D" id="3.40.50.1010">
    <property type="entry name" value="5'-nuclease"/>
    <property type="match status" value="1"/>
</dbReference>
<dbReference type="AlphaFoldDB" id="A0AAD9GHD7"/>
<dbReference type="SMART" id="SM00484">
    <property type="entry name" value="XPGI"/>
    <property type="match status" value="1"/>
</dbReference>
<dbReference type="FunFam" id="3.40.50.1010:FF:000002">
    <property type="entry name" value="Exonuclease 1, putative"/>
    <property type="match status" value="1"/>
</dbReference>
<dbReference type="InterPro" id="IPR036279">
    <property type="entry name" value="5-3_exonuclease_C_sf"/>
</dbReference>
<dbReference type="InterPro" id="IPR006084">
    <property type="entry name" value="XPG/Rad2"/>
</dbReference>
<evidence type="ECO:0000256" key="8">
    <source>
        <dbReference type="ARBA" id="ARBA00023242"/>
    </source>
</evidence>
<keyword evidence="2" id="KW-0597">Phosphoprotein</keyword>
<evidence type="ECO:0000256" key="7">
    <source>
        <dbReference type="ARBA" id="ARBA00023204"/>
    </source>
</evidence>
<comment type="function">
    <text evidence="9">5'-&gt;3' double-stranded DNA exonuclease which may also possess a cryptic 3'-&gt;5' double-stranded DNA exonuclease activity. Functions in DNA mismatch repair.</text>
</comment>
<feature type="domain" description="XPG-I" evidence="11">
    <location>
        <begin position="141"/>
        <end position="217"/>
    </location>
</feature>
<evidence type="ECO:0000256" key="4">
    <source>
        <dbReference type="ARBA" id="ARBA00022763"/>
    </source>
</evidence>
<evidence type="ECO:0000256" key="5">
    <source>
        <dbReference type="ARBA" id="ARBA00022801"/>
    </source>
</evidence>
<dbReference type="SMART" id="SM00485">
    <property type="entry name" value="XPGN"/>
    <property type="match status" value="1"/>
</dbReference>
<dbReference type="GO" id="GO:0003677">
    <property type="term" value="F:DNA binding"/>
    <property type="evidence" value="ECO:0007669"/>
    <property type="project" value="UniProtKB-UniRule"/>
</dbReference>
<dbReference type="GO" id="GO:0017108">
    <property type="term" value="F:5'-flap endonuclease activity"/>
    <property type="evidence" value="ECO:0007669"/>
    <property type="project" value="TreeGrafter"/>
</dbReference>
<dbReference type="SUPFAM" id="SSF47807">
    <property type="entry name" value="5' to 3' exonuclease, C-terminal subdomain"/>
    <property type="match status" value="1"/>
</dbReference>
<sequence>MGVSNLLQFLRPMQKCVAIKNYAGSIVAVDAMCWIHRGMISSAVANVTGDPCDKYIKFIISMLSVLLSHKITPIMVFDGYEMPSKERENQSRRDRRDKARAEALAMIKKNRGSINTEIMRKCMQAITITPEVIARVMEICREMNIRVLVAPYEADAQVAYLCRSGIAHCAISEDSDLLAYGCPRVWYKLERDGRADEVRLDFSSDPDVKCTKGMLKGLSHRMFVAMCVLSGSDYDDGCHIYGMGIKLAHRFILQYDNIPSVMTALEETASWTKKLPTHVTVKQLEEHYLNVSQIFLHNVVYDIRSDTLVHINPIVKGESHMDIIVDLCYRLRQKTNFRTVSEGRVNPRNGEPLSYYVTENDKELTEGMHFPDVNVFYTAVKPGESDSTKDALLEEVESASPDAQPEQQVTDSSLDDSNAVSCPVREPVLELSQLRAPTISPDGGEKIVDRLNTDESNASLSTCDEFEPPTRSQKRKIRALINDSERVIITRSKRSCFQPMSL</sequence>
<dbReference type="GO" id="GO:0035312">
    <property type="term" value="F:5'-3' DNA exonuclease activity"/>
    <property type="evidence" value="ECO:0007669"/>
    <property type="project" value="UniProtKB-UniRule"/>
</dbReference>
<keyword evidence="3 9" id="KW-0540">Nuclease</keyword>
<keyword evidence="8 9" id="KW-0539">Nucleus</keyword>
<dbReference type="PRINTS" id="PR00853">
    <property type="entry name" value="XPGRADSUPER"/>
</dbReference>
<dbReference type="Proteomes" id="UP001195914">
    <property type="component" value="Unassembled WGS sequence"/>
</dbReference>
<dbReference type="EMBL" id="JAHBMH010000024">
    <property type="protein sequence ID" value="KAK1938472.1"/>
    <property type="molecule type" value="Genomic_DNA"/>
</dbReference>
<keyword evidence="6" id="KW-0496">Mitochondrion</keyword>
<evidence type="ECO:0000259" key="11">
    <source>
        <dbReference type="SMART" id="SM00484"/>
    </source>
</evidence>
<evidence type="ECO:0000259" key="12">
    <source>
        <dbReference type="SMART" id="SM00485"/>
    </source>
</evidence>
<comment type="subcellular location">
    <subcellularLocation>
        <location evidence="1 9">Nucleus</location>
    </subcellularLocation>
</comment>
<organism evidence="13 14">
    <name type="scientific">Babesia divergens</name>
    <dbReference type="NCBI Taxonomy" id="32595"/>
    <lineage>
        <taxon>Eukaryota</taxon>
        <taxon>Sar</taxon>
        <taxon>Alveolata</taxon>
        <taxon>Apicomplexa</taxon>
        <taxon>Aconoidasida</taxon>
        <taxon>Piroplasmida</taxon>
        <taxon>Babesiidae</taxon>
        <taxon>Babesia</taxon>
    </lineage>
</organism>
<dbReference type="PANTHER" id="PTHR11081:SF8">
    <property type="entry name" value="EXONUCLEASE 1"/>
    <property type="match status" value="1"/>
</dbReference>
<reference evidence="13" key="1">
    <citation type="journal article" date="2014" name="Nucleic Acids Res.">
        <title>The evolutionary dynamics of variant antigen genes in Babesia reveal a history of genomic innovation underlying host-parasite interaction.</title>
        <authorList>
            <person name="Jackson A.P."/>
            <person name="Otto T.D."/>
            <person name="Darby A."/>
            <person name="Ramaprasad A."/>
            <person name="Xia D."/>
            <person name="Echaide I.E."/>
            <person name="Farber M."/>
            <person name="Gahlot S."/>
            <person name="Gamble J."/>
            <person name="Gupta D."/>
            <person name="Gupta Y."/>
            <person name="Jackson L."/>
            <person name="Malandrin L."/>
            <person name="Malas T.B."/>
            <person name="Moussa E."/>
            <person name="Nair M."/>
            <person name="Reid A.J."/>
            <person name="Sanders M."/>
            <person name="Sharma J."/>
            <person name="Tracey A."/>
            <person name="Quail M.A."/>
            <person name="Weir W."/>
            <person name="Wastling J.M."/>
            <person name="Hall N."/>
            <person name="Willadsen P."/>
            <person name="Lingelbach K."/>
            <person name="Shiels B."/>
            <person name="Tait A."/>
            <person name="Berriman M."/>
            <person name="Allred D.R."/>
            <person name="Pain A."/>
        </authorList>
    </citation>
    <scope>NUCLEOTIDE SEQUENCE</scope>
    <source>
        <strain evidence="13">1802A</strain>
    </source>
</reference>
<keyword evidence="9" id="KW-0269">Exonuclease</keyword>
<accession>A0AAD9GHD7</accession>
<gene>
    <name evidence="13" type="ORF">X943_001536</name>
</gene>
<dbReference type="GO" id="GO:0005634">
    <property type="term" value="C:nucleus"/>
    <property type="evidence" value="ECO:0007669"/>
    <property type="project" value="UniProtKB-SubCell"/>
</dbReference>
<feature type="domain" description="XPG N-terminal" evidence="12">
    <location>
        <begin position="1"/>
        <end position="99"/>
    </location>
</feature>
<keyword evidence="9" id="KW-0228">DNA excision</keyword>
<dbReference type="GO" id="GO:0046872">
    <property type="term" value="F:metal ion binding"/>
    <property type="evidence" value="ECO:0007669"/>
    <property type="project" value="UniProtKB-UniRule"/>
</dbReference>
<dbReference type="CDD" id="cd09857">
    <property type="entry name" value="PIN_EXO1"/>
    <property type="match status" value="1"/>
</dbReference>
<dbReference type="GO" id="GO:0006281">
    <property type="term" value="P:DNA repair"/>
    <property type="evidence" value="ECO:0007669"/>
    <property type="project" value="UniProtKB-UniRule"/>
</dbReference>
<evidence type="ECO:0000313" key="14">
    <source>
        <dbReference type="Proteomes" id="UP001195914"/>
    </source>
</evidence>
<keyword evidence="9" id="KW-0460">Magnesium</keyword>
<evidence type="ECO:0000256" key="2">
    <source>
        <dbReference type="ARBA" id="ARBA00022553"/>
    </source>
</evidence>
<comment type="cofactor">
    <cofactor evidence="9">
        <name>Mg(2+)</name>
        <dbReference type="ChEBI" id="CHEBI:18420"/>
    </cofactor>
    <text evidence="9">Binds 2 magnesium ions per subunit. They probably participate in the reaction catalyzed by the enzyme. May bind an additional third magnesium ion after substrate binding.</text>
</comment>
<name>A0AAD9GHD7_BABDI</name>
<comment type="similarity">
    <text evidence="9">Belongs to the XPG/RAD2 endonuclease family. EXO1 subfamily.</text>
</comment>
<keyword evidence="4 9" id="KW-0227">DNA damage</keyword>
<keyword evidence="9" id="KW-0238">DNA-binding</keyword>
<keyword evidence="5 9" id="KW-0378">Hydrolase</keyword>
<proteinExistence type="inferred from homology"/>
<reference evidence="13" key="2">
    <citation type="submission" date="2021-05" db="EMBL/GenBank/DDBJ databases">
        <authorList>
            <person name="Pain A."/>
        </authorList>
    </citation>
    <scope>NUCLEOTIDE SEQUENCE</scope>
    <source>
        <strain evidence="13">1802A</strain>
    </source>
</reference>
<feature type="compositionally biased region" description="Polar residues" evidence="10">
    <location>
        <begin position="405"/>
        <end position="418"/>
    </location>
</feature>
<comment type="caution">
    <text evidence="13">The sequence shown here is derived from an EMBL/GenBank/DDBJ whole genome shotgun (WGS) entry which is preliminary data.</text>
</comment>
<dbReference type="SUPFAM" id="SSF88723">
    <property type="entry name" value="PIN domain-like"/>
    <property type="match status" value="1"/>
</dbReference>
<dbReference type="InterPro" id="IPR044752">
    <property type="entry name" value="PIN-like_EXO1"/>
</dbReference>
<feature type="region of interest" description="Disordered" evidence="10">
    <location>
        <begin position="398"/>
        <end position="418"/>
    </location>
</feature>
<dbReference type="InterPro" id="IPR006085">
    <property type="entry name" value="XPG_DNA_repair_N"/>
</dbReference>
<dbReference type="PANTHER" id="PTHR11081">
    <property type="entry name" value="FLAP ENDONUCLEASE FAMILY MEMBER"/>
    <property type="match status" value="1"/>
</dbReference>
<dbReference type="Gene3D" id="1.10.150.20">
    <property type="entry name" value="5' to 3' exonuclease, C-terminal subdomain"/>
    <property type="match status" value="1"/>
</dbReference>
<protein>
    <recommendedName>
        <fullName evidence="9">Exonuclease 1</fullName>
        <ecNumber evidence="9">3.1.-.-</ecNumber>
    </recommendedName>
</protein>
<keyword evidence="9" id="KW-0267">Excision nuclease</keyword>
<dbReference type="EC" id="3.1.-.-" evidence="9"/>
<evidence type="ECO:0000256" key="6">
    <source>
        <dbReference type="ARBA" id="ARBA00023128"/>
    </source>
</evidence>
<evidence type="ECO:0000256" key="9">
    <source>
        <dbReference type="RuleBase" id="RU910737"/>
    </source>
</evidence>
<keyword evidence="14" id="KW-1185">Reference proteome</keyword>
<keyword evidence="7 9" id="KW-0234">DNA repair</keyword>
<dbReference type="CDD" id="cd09901">
    <property type="entry name" value="H3TH_FEN1-like"/>
    <property type="match status" value="1"/>
</dbReference>